<organism evidence="1">
    <name type="scientific">marine sediment metagenome</name>
    <dbReference type="NCBI Taxonomy" id="412755"/>
    <lineage>
        <taxon>unclassified sequences</taxon>
        <taxon>metagenomes</taxon>
        <taxon>ecological metagenomes</taxon>
    </lineage>
</organism>
<protein>
    <recommendedName>
        <fullName evidence="2">Pyruvate phosphate dikinase AMP/ATP-binding domain-containing protein</fullName>
    </recommendedName>
</protein>
<evidence type="ECO:0000313" key="1">
    <source>
        <dbReference type="EMBL" id="GAH33996.1"/>
    </source>
</evidence>
<dbReference type="AlphaFoldDB" id="X1EKZ4"/>
<feature type="non-terminal residue" evidence="1">
    <location>
        <position position="246"/>
    </location>
</feature>
<comment type="caution">
    <text evidence="1">The sequence shown here is derived from an EMBL/GenBank/DDBJ whole genome shotgun (WGS) entry which is preliminary data.</text>
</comment>
<evidence type="ECO:0008006" key="2">
    <source>
        <dbReference type="Google" id="ProtNLM"/>
    </source>
</evidence>
<reference evidence="1" key="1">
    <citation type="journal article" date="2014" name="Front. Microbiol.">
        <title>High frequency of phylogenetically diverse reductive dehalogenase-homologous genes in deep subseafloor sedimentary metagenomes.</title>
        <authorList>
            <person name="Kawai M."/>
            <person name="Futagami T."/>
            <person name="Toyoda A."/>
            <person name="Takaki Y."/>
            <person name="Nishi S."/>
            <person name="Hori S."/>
            <person name="Arai W."/>
            <person name="Tsubouchi T."/>
            <person name="Morono Y."/>
            <person name="Uchiyama I."/>
            <person name="Ito T."/>
            <person name="Fujiyama A."/>
            <person name="Inagaki F."/>
            <person name="Takami H."/>
        </authorList>
    </citation>
    <scope>NUCLEOTIDE SEQUENCE</scope>
    <source>
        <strain evidence="1">Expedition CK06-06</strain>
    </source>
</reference>
<proteinExistence type="predicted"/>
<gene>
    <name evidence="1" type="ORF">S03H2_15526</name>
</gene>
<dbReference type="EMBL" id="BARU01007901">
    <property type="protein sequence ID" value="GAH33996.1"/>
    <property type="molecule type" value="Genomic_DNA"/>
</dbReference>
<sequence length="246" mass="28156">MTLPPAPSDRTLHIYLALAQYPILKTQIRARMRRELFGRGIITPIDFEAEVKKKAIRSQKLEALGDPFIEEPADIWELRLARVRDNLTDFYFAYNLPHNLFERIIRESLSERGAFVEELQISFNPELAPQNMLFDYAMAIEQMPAKDRAHLEARLQEIKVVLIRTLISDQLGYVKIAKEWLTISDLEEIRNHKIGHGKIGGKAAGMLLASRILNDAGDDDIRASLQIPESHYIGADLLYNFMALND</sequence>
<accession>X1EKZ4</accession>
<name>X1EKZ4_9ZZZZ</name>